<sequence length="93" mass="9448">MGERYGGRSPRERKTVEHPSVGPVTVDGDVPADGGPGLGAVVVTGAPGRADGTALPPAAVAGRPFVADSVPERQAGPVRSVTPRVSDRDRPAR</sequence>
<gene>
    <name evidence="2" type="ORF">GCM10010269_24360</name>
</gene>
<evidence type="ECO:0000313" key="2">
    <source>
        <dbReference type="EMBL" id="GGR84317.1"/>
    </source>
</evidence>
<accession>A0A918FU74</accession>
<organism evidence="2 3">
    <name type="scientific">Streptomyces humidus</name>
    <dbReference type="NCBI Taxonomy" id="52259"/>
    <lineage>
        <taxon>Bacteria</taxon>
        <taxon>Bacillati</taxon>
        <taxon>Actinomycetota</taxon>
        <taxon>Actinomycetes</taxon>
        <taxon>Kitasatosporales</taxon>
        <taxon>Streptomycetaceae</taxon>
        <taxon>Streptomyces</taxon>
    </lineage>
</organism>
<keyword evidence="3" id="KW-1185">Reference proteome</keyword>
<feature type="compositionally biased region" description="Basic and acidic residues" evidence="1">
    <location>
        <begin position="1"/>
        <end position="17"/>
    </location>
</feature>
<feature type="compositionally biased region" description="Low complexity" evidence="1">
    <location>
        <begin position="21"/>
        <end position="37"/>
    </location>
</feature>
<feature type="region of interest" description="Disordered" evidence="1">
    <location>
        <begin position="1"/>
        <end position="37"/>
    </location>
</feature>
<dbReference type="RefSeq" id="WP_229878044.1">
    <property type="nucleotide sequence ID" value="NZ_BMTL01000008.1"/>
</dbReference>
<proteinExistence type="predicted"/>
<evidence type="ECO:0000313" key="3">
    <source>
        <dbReference type="Proteomes" id="UP000606194"/>
    </source>
</evidence>
<name>A0A918FU74_9ACTN</name>
<dbReference type="Proteomes" id="UP000606194">
    <property type="component" value="Unassembled WGS sequence"/>
</dbReference>
<feature type="region of interest" description="Disordered" evidence="1">
    <location>
        <begin position="66"/>
        <end position="93"/>
    </location>
</feature>
<comment type="caution">
    <text evidence="2">The sequence shown here is derived from an EMBL/GenBank/DDBJ whole genome shotgun (WGS) entry which is preliminary data.</text>
</comment>
<dbReference type="AlphaFoldDB" id="A0A918FU74"/>
<protein>
    <submittedName>
        <fullName evidence="2">Uncharacterized protein</fullName>
    </submittedName>
</protein>
<reference evidence="2" key="1">
    <citation type="journal article" date="2014" name="Int. J. Syst. Evol. Microbiol.">
        <title>Complete genome sequence of Corynebacterium casei LMG S-19264T (=DSM 44701T), isolated from a smear-ripened cheese.</title>
        <authorList>
            <consortium name="US DOE Joint Genome Institute (JGI-PGF)"/>
            <person name="Walter F."/>
            <person name="Albersmeier A."/>
            <person name="Kalinowski J."/>
            <person name="Ruckert C."/>
        </authorList>
    </citation>
    <scope>NUCLEOTIDE SEQUENCE</scope>
    <source>
        <strain evidence="2">JCM 4386</strain>
    </source>
</reference>
<evidence type="ECO:0000256" key="1">
    <source>
        <dbReference type="SAM" id="MobiDB-lite"/>
    </source>
</evidence>
<reference evidence="2" key="2">
    <citation type="submission" date="2020-09" db="EMBL/GenBank/DDBJ databases">
        <authorList>
            <person name="Sun Q."/>
            <person name="Ohkuma M."/>
        </authorList>
    </citation>
    <scope>NUCLEOTIDE SEQUENCE</scope>
    <source>
        <strain evidence="2">JCM 4386</strain>
    </source>
</reference>
<dbReference type="EMBL" id="BMTL01000008">
    <property type="protein sequence ID" value="GGR84317.1"/>
    <property type="molecule type" value="Genomic_DNA"/>
</dbReference>